<gene>
    <name evidence="2" type="ORF">ML536_16195</name>
</gene>
<dbReference type="Proteomes" id="UP001156140">
    <property type="component" value="Unassembled WGS sequence"/>
</dbReference>
<accession>A0AA41QQA8</accession>
<sequence>MNREQPAPKKFPWAIYWLILAAILLFALWPVFSVTFVSLVADANGCRVDEGSVHPCMMLGSDWGELLYGMGVMGWFMLATIPIGLFALGGWLVALIAHRIAWRRNARRQGS</sequence>
<keyword evidence="3" id="KW-1185">Reference proteome</keyword>
<keyword evidence="1" id="KW-0812">Transmembrane</keyword>
<name>A0AA41QQA8_9HYPH</name>
<evidence type="ECO:0000256" key="1">
    <source>
        <dbReference type="SAM" id="Phobius"/>
    </source>
</evidence>
<protein>
    <submittedName>
        <fullName evidence="2">Uncharacterized protein</fullName>
    </submittedName>
</protein>
<dbReference type="RefSeq" id="WP_281736560.1">
    <property type="nucleotide sequence ID" value="NZ_JAKETQ010000002.1"/>
</dbReference>
<feature type="transmembrane region" description="Helical" evidence="1">
    <location>
        <begin position="12"/>
        <end position="32"/>
    </location>
</feature>
<keyword evidence="1" id="KW-1133">Transmembrane helix</keyword>
<reference evidence="2" key="1">
    <citation type="submission" date="2022-03" db="EMBL/GenBank/DDBJ databases">
        <title>The complete genome sequence of a Methyloterrigena soli.</title>
        <authorList>
            <person name="Zi Z."/>
        </authorList>
    </citation>
    <scope>NUCLEOTIDE SEQUENCE</scope>
    <source>
        <strain evidence="2">M48</strain>
    </source>
</reference>
<evidence type="ECO:0000313" key="3">
    <source>
        <dbReference type="Proteomes" id="UP001156140"/>
    </source>
</evidence>
<keyword evidence="1" id="KW-0472">Membrane</keyword>
<proteinExistence type="predicted"/>
<organism evidence="2 3">
    <name type="scientific">Paradevosia shaoguanensis</name>
    <dbReference type="NCBI Taxonomy" id="1335043"/>
    <lineage>
        <taxon>Bacteria</taxon>
        <taxon>Pseudomonadati</taxon>
        <taxon>Pseudomonadota</taxon>
        <taxon>Alphaproteobacteria</taxon>
        <taxon>Hyphomicrobiales</taxon>
        <taxon>Devosiaceae</taxon>
        <taxon>Paradevosia</taxon>
    </lineage>
</organism>
<feature type="transmembrane region" description="Helical" evidence="1">
    <location>
        <begin position="72"/>
        <end position="97"/>
    </location>
</feature>
<evidence type="ECO:0000313" key="2">
    <source>
        <dbReference type="EMBL" id="MCI0128372.1"/>
    </source>
</evidence>
<dbReference type="AlphaFoldDB" id="A0AA41QQA8"/>
<dbReference type="EMBL" id="JALAZD010000002">
    <property type="protein sequence ID" value="MCI0128372.1"/>
    <property type="molecule type" value="Genomic_DNA"/>
</dbReference>
<comment type="caution">
    <text evidence="2">The sequence shown here is derived from an EMBL/GenBank/DDBJ whole genome shotgun (WGS) entry which is preliminary data.</text>
</comment>